<feature type="compositionally biased region" description="Low complexity" evidence="1">
    <location>
        <begin position="176"/>
        <end position="187"/>
    </location>
</feature>
<feature type="compositionally biased region" description="Low complexity" evidence="1">
    <location>
        <begin position="733"/>
        <end position="745"/>
    </location>
</feature>
<proteinExistence type="predicted"/>
<dbReference type="AlphaFoldDB" id="A0AAD4DDY4"/>
<feature type="compositionally biased region" description="Low complexity" evidence="1">
    <location>
        <begin position="640"/>
        <end position="659"/>
    </location>
</feature>
<dbReference type="Proteomes" id="UP001194580">
    <property type="component" value="Unassembled WGS sequence"/>
</dbReference>
<dbReference type="EMBL" id="JAAAIL010000491">
    <property type="protein sequence ID" value="KAG0275339.1"/>
    <property type="molecule type" value="Genomic_DNA"/>
</dbReference>
<feature type="region of interest" description="Disordered" evidence="1">
    <location>
        <begin position="733"/>
        <end position="757"/>
    </location>
</feature>
<feature type="compositionally biased region" description="Low complexity" evidence="1">
    <location>
        <begin position="336"/>
        <end position="363"/>
    </location>
</feature>
<evidence type="ECO:0000313" key="2">
    <source>
        <dbReference type="EMBL" id="KAG0275339.1"/>
    </source>
</evidence>
<feature type="region of interest" description="Disordered" evidence="1">
    <location>
        <begin position="26"/>
        <end position="148"/>
    </location>
</feature>
<comment type="caution">
    <text evidence="2">The sequence shown here is derived from an EMBL/GenBank/DDBJ whole genome shotgun (WGS) entry which is preliminary data.</text>
</comment>
<feature type="region of interest" description="Disordered" evidence="1">
    <location>
        <begin position="468"/>
        <end position="499"/>
    </location>
</feature>
<evidence type="ECO:0000313" key="3">
    <source>
        <dbReference type="Proteomes" id="UP001194580"/>
    </source>
</evidence>
<feature type="compositionally biased region" description="Polar residues" evidence="1">
    <location>
        <begin position="71"/>
        <end position="86"/>
    </location>
</feature>
<feature type="compositionally biased region" description="Gly residues" evidence="1">
    <location>
        <begin position="599"/>
        <end position="618"/>
    </location>
</feature>
<protein>
    <submittedName>
        <fullName evidence="2">Uncharacterized protein</fullName>
    </submittedName>
</protein>
<feature type="compositionally biased region" description="Low complexity" evidence="1">
    <location>
        <begin position="136"/>
        <end position="148"/>
    </location>
</feature>
<feature type="region of interest" description="Disordered" evidence="1">
    <location>
        <begin position="161"/>
        <end position="233"/>
    </location>
</feature>
<feature type="compositionally biased region" description="Basic and acidic residues" evidence="1">
    <location>
        <begin position="27"/>
        <end position="45"/>
    </location>
</feature>
<feature type="region of interest" description="Disordered" evidence="1">
    <location>
        <begin position="556"/>
        <end position="665"/>
    </location>
</feature>
<organism evidence="2 3">
    <name type="scientific">Linnemannia exigua</name>
    <dbReference type="NCBI Taxonomy" id="604196"/>
    <lineage>
        <taxon>Eukaryota</taxon>
        <taxon>Fungi</taxon>
        <taxon>Fungi incertae sedis</taxon>
        <taxon>Mucoromycota</taxon>
        <taxon>Mortierellomycotina</taxon>
        <taxon>Mortierellomycetes</taxon>
        <taxon>Mortierellales</taxon>
        <taxon>Mortierellaceae</taxon>
        <taxon>Linnemannia</taxon>
    </lineage>
</organism>
<sequence length="892" mass="92896">MEVHLSQEDRDPLALHSVAAVTTVFDNENKHTDKDGSMDHDHQEEFDYAPEAKNGGGAAGGEEEESMRDGPTTSAGLPVSKTTMRDSSSPSALRALSPSPLPPPIPSNHASSALEAEALPTYKSSSLPMVDPTLPSTNSQSSSTAASMKKMNSIYLASPSLSPSPSAYEPQDMGWTPSLSTLLPLTSETGDDVDAEMASPIEPTAPIPFGHTHLDPITDGYESGAGTETETIADLTTRTIKKFKSLRRAHTSSHSRQQQQQQQDSNYQEDAHPSPPVRSGSISRPSGGGTDTVPSTPSKAKIMKRSKTIVFRPEVTMQPLSSKNVIPPWNRIPSFANSNTNNGNSNSNNAGAVPISPISPTTPHSATTMSLSSEHSTPNTATSDHHTASPTSFDMDDQYYQQQQQPRKLGMSQSKTMSSISTTPSWSFGNTNNSATADTAATAVVAATTEHPTLPAGSLAALSFSAMSTNSSNSAGRSSLNRNGSISNTGARSMSISSGITPTTTLVAPWNRANAHGETNTHLHSLIKISGQLSPSLQSPTMNSPFIPVELGRSFHKKESQAQKSPSNRGAKDRAVPVLTHPPEARNRNPETTSLSFLGGSGGVKGGSGGGGSGGGGGRARKPGMTHSVSAPGGFLPIMTVSAPDTSSSPSSDDVSEAVSTEDASRASVKAAVTKKRVSLHSPSLSTKQPIGILKNAQRGARKASLTVPGAVMFPVQSSLTTSLAVSSAMGSASALSSPSSSPSTTPIPPGGGGTHGAGTLATTFKIVMDADTIVALQVLEDSSFVLTMPELRSRVKAKLTKSNIQLPDKFDLLWTAPTNSMTLASPSPSPLPLPSPLTPTSGMSAMSIHQTANAVAVAAALDQGVMLKTDEDLHRAIHASRNHKVTLRCVL</sequence>
<reference evidence="2" key="1">
    <citation type="journal article" date="2020" name="Fungal Divers.">
        <title>Resolving the Mortierellaceae phylogeny through synthesis of multi-gene phylogenetics and phylogenomics.</title>
        <authorList>
            <person name="Vandepol N."/>
            <person name="Liber J."/>
            <person name="Desiro A."/>
            <person name="Na H."/>
            <person name="Kennedy M."/>
            <person name="Barry K."/>
            <person name="Grigoriev I.V."/>
            <person name="Miller A.N."/>
            <person name="O'Donnell K."/>
            <person name="Stajich J.E."/>
            <person name="Bonito G."/>
        </authorList>
    </citation>
    <scope>NUCLEOTIDE SEQUENCE</scope>
    <source>
        <strain evidence="2">NRRL 28262</strain>
    </source>
</reference>
<accession>A0AAD4DDY4</accession>
<feature type="region of interest" description="Disordered" evidence="1">
    <location>
        <begin position="245"/>
        <end position="307"/>
    </location>
</feature>
<feature type="compositionally biased region" description="Polar residues" evidence="1">
    <location>
        <begin position="364"/>
        <end position="392"/>
    </location>
</feature>
<name>A0AAD4DDY4_9FUNG</name>
<gene>
    <name evidence="2" type="ORF">BGZ95_008911</name>
</gene>
<feature type="compositionally biased region" description="Polar residues" evidence="1">
    <location>
        <begin position="486"/>
        <end position="499"/>
    </location>
</feature>
<feature type="compositionally biased region" description="Polar residues" evidence="1">
    <location>
        <begin position="411"/>
        <end position="433"/>
    </location>
</feature>
<keyword evidence="3" id="KW-1185">Reference proteome</keyword>
<feature type="compositionally biased region" description="Low complexity" evidence="1">
    <location>
        <begin position="87"/>
        <end position="98"/>
    </location>
</feature>
<evidence type="ECO:0000256" key="1">
    <source>
        <dbReference type="SAM" id="MobiDB-lite"/>
    </source>
</evidence>
<feature type="compositionally biased region" description="Low complexity" evidence="1">
    <location>
        <begin position="468"/>
        <end position="485"/>
    </location>
</feature>
<feature type="region of interest" description="Disordered" evidence="1">
    <location>
        <begin position="336"/>
        <end position="433"/>
    </location>
</feature>